<protein>
    <submittedName>
        <fullName evidence="1">Pentapeptide repeat-containing protein</fullName>
    </submittedName>
</protein>
<organism evidence="1 2">
    <name type="scientific">Actinokineospora soli</name>
    <dbReference type="NCBI Taxonomy" id="1048753"/>
    <lineage>
        <taxon>Bacteria</taxon>
        <taxon>Bacillati</taxon>
        <taxon>Actinomycetota</taxon>
        <taxon>Actinomycetes</taxon>
        <taxon>Pseudonocardiales</taxon>
        <taxon>Pseudonocardiaceae</taxon>
        <taxon>Actinokineospora</taxon>
    </lineage>
</organism>
<dbReference type="Proteomes" id="UP001596512">
    <property type="component" value="Unassembled WGS sequence"/>
</dbReference>
<dbReference type="Pfam" id="PF00805">
    <property type="entry name" value="Pentapeptide"/>
    <property type="match status" value="1"/>
</dbReference>
<evidence type="ECO:0000313" key="1">
    <source>
        <dbReference type="EMBL" id="MFC7615361.1"/>
    </source>
</evidence>
<evidence type="ECO:0000313" key="2">
    <source>
        <dbReference type="Proteomes" id="UP001596512"/>
    </source>
</evidence>
<proteinExistence type="predicted"/>
<name>A0ABW2TPC9_9PSEU</name>
<dbReference type="InterPro" id="IPR001646">
    <property type="entry name" value="5peptide_repeat"/>
</dbReference>
<comment type="caution">
    <text evidence="1">The sequence shown here is derived from an EMBL/GenBank/DDBJ whole genome shotgun (WGS) entry which is preliminary data.</text>
</comment>
<gene>
    <name evidence="1" type="ORF">ACFQV2_19520</name>
</gene>
<accession>A0ABW2TPC9</accession>
<dbReference type="SUPFAM" id="SSF141571">
    <property type="entry name" value="Pentapeptide repeat-like"/>
    <property type="match status" value="1"/>
</dbReference>
<reference evidence="2" key="1">
    <citation type="journal article" date="2019" name="Int. J. Syst. Evol. Microbiol.">
        <title>The Global Catalogue of Microorganisms (GCM) 10K type strain sequencing project: providing services to taxonomists for standard genome sequencing and annotation.</title>
        <authorList>
            <consortium name="The Broad Institute Genomics Platform"/>
            <consortium name="The Broad Institute Genome Sequencing Center for Infectious Disease"/>
            <person name="Wu L."/>
            <person name="Ma J."/>
        </authorList>
    </citation>
    <scope>NUCLEOTIDE SEQUENCE [LARGE SCALE GENOMIC DNA]</scope>
    <source>
        <strain evidence="2">JCM 17695</strain>
    </source>
</reference>
<sequence length="46" mass="4808">MRQTLTAATLVEAQLRDANLSGADRRPEGADLTDAITVGTRGLPGK</sequence>
<dbReference type="EMBL" id="JBHTEY010000004">
    <property type="protein sequence ID" value="MFC7615361.1"/>
    <property type="molecule type" value="Genomic_DNA"/>
</dbReference>
<keyword evidence="2" id="KW-1185">Reference proteome</keyword>